<dbReference type="AlphaFoldDB" id="A0A9D1KXV5"/>
<dbReference type="HAMAP" id="MF_00484">
    <property type="entry name" value="Glycogen_synth"/>
    <property type="match status" value="1"/>
</dbReference>
<evidence type="ECO:0000256" key="5">
    <source>
        <dbReference type="ARBA" id="ARBA00022679"/>
    </source>
</evidence>
<dbReference type="Pfam" id="PF00534">
    <property type="entry name" value="Glycos_transf_1"/>
    <property type="match status" value="1"/>
</dbReference>
<dbReference type="InterPro" id="IPR011835">
    <property type="entry name" value="GS/SS"/>
</dbReference>
<evidence type="ECO:0000313" key="11">
    <source>
        <dbReference type="Proteomes" id="UP000824124"/>
    </source>
</evidence>
<comment type="catalytic activity">
    <reaction evidence="1 7">
        <text>[(1-&gt;4)-alpha-D-glucosyl](n) + ADP-alpha-D-glucose = [(1-&gt;4)-alpha-D-glucosyl](n+1) + ADP + H(+)</text>
        <dbReference type="Rhea" id="RHEA:18189"/>
        <dbReference type="Rhea" id="RHEA-COMP:9584"/>
        <dbReference type="Rhea" id="RHEA-COMP:9587"/>
        <dbReference type="ChEBI" id="CHEBI:15378"/>
        <dbReference type="ChEBI" id="CHEBI:15444"/>
        <dbReference type="ChEBI" id="CHEBI:57498"/>
        <dbReference type="ChEBI" id="CHEBI:456216"/>
        <dbReference type="EC" id="2.4.1.21"/>
    </reaction>
</comment>
<protein>
    <recommendedName>
        <fullName evidence="7">Glycogen synthase</fullName>
        <ecNumber evidence="7">2.4.1.21</ecNumber>
    </recommendedName>
    <alternativeName>
        <fullName evidence="7">Starch [bacterial glycogen] synthase</fullName>
    </alternativeName>
</protein>
<dbReference type="InterPro" id="IPR013534">
    <property type="entry name" value="Starch_synth_cat_dom"/>
</dbReference>
<organism evidence="10 11">
    <name type="scientific">Candidatus Avidehalobacter gallistercoris</name>
    <dbReference type="NCBI Taxonomy" id="2840694"/>
    <lineage>
        <taxon>Bacteria</taxon>
        <taxon>Bacillati</taxon>
        <taxon>Bacillota</taxon>
        <taxon>Clostridia</taxon>
        <taxon>Eubacteriales</taxon>
        <taxon>Peptococcaceae</taxon>
        <taxon>Peptococcaceae incertae sedis</taxon>
        <taxon>Candidatus Avidehalobacter</taxon>
    </lineage>
</organism>
<dbReference type="GO" id="GO:0009011">
    <property type="term" value="F:alpha-1,4-glucan glucosyltransferase (ADP-glucose donor) activity"/>
    <property type="evidence" value="ECO:0007669"/>
    <property type="project" value="UniProtKB-UniRule"/>
</dbReference>
<dbReference type="PANTHER" id="PTHR45825">
    <property type="entry name" value="GRANULE-BOUND STARCH SYNTHASE 1, CHLOROPLASTIC/AMYLOPLASTIC"/>
    <property type="match status" value="1"/>
</dbReference>
<evidence type="ECO:0000256" key="3">
    <source>
        <dbReference type="ARBA" id="ARBA00010281"/>
    </source>
</evidence>
<dbReference type="NCBIfam" id="TIGR02095">
    <property type="entry name" value="glgA"/>
    <property type="match status" value="1"/>
</dbReference>
<sequence>MVKSKNAPRVLFASFEAEPFGKTGGLGEVAGSLPQALKRAGAEVRVILPKLPTMPERLAARLQHVADFKLPLGWRWQYCGVERLDYKYQTYYFIDNEYYFKRGAFYGYDDDAERIAFFAKAVLEALQYIPDFQPQLIHCNDWHTALVPVLLREQYMQAAGYSGIRTLFSVHNLRFQGKYDPNFLGDVLGLADKKPARDQLIRDGALNYMLGGICYADRLLTVSPTYAEEICTPAFGEGLDDVFRRRGNVLAGVLNGIDVKTYDPERDKFIPACFSAAKMTGKAACKAAAQREFNLPERSDLPMLVLISRLTEQKGLDLLLHILGELLEQPVQVAVLGVGDQKYENAFRWFNDKYENFACRLQFDDRLAHLLYAGGDALLMPSKFEPCGLAQMIAMRYGTLPIVRETGGLKDSVTPYNQYTGGGTGFSFANYNAHELLFTAKMALSVYYDSPKVWRRLQKQAMAQDFSWNRSAEKYVEIYKQLLSE</sequence>
<dbReference type="EC" id="2.4.1.21" evidence="7"/>
<reference evidence="10" key="2">
    <citation type="journal article" date="2021" name="PeerJ">
        <title>Extensive microbial diversity within the chicken gut microbiome revealed by metagenomics and culture.</title>
        <authorList>
            <person name="Gilroy R."/>
            <person name="Ravi A."/>
            <person name="Getino M."/>
            <person name="Pursley I."/>
            <person name="Horton D.L."/>
            <person name="Alikhan N.F."/>
            <person name="Baker D."/>
            <person name="Gharbi K."/>
            <person name="Hall N."/>
            <person name="Watson M."/>
            <person name="Adriaenssens E.M."/>
            <person name="Foster-Nyarko E."/>
            <person name="Jarju S."/>
            <person name="Secka A."/>
            <person name="Antonio M."/>
            <person name="Oren A."/>
            <person name="Chaudhuri R.R."/>
            <person name="La Ragione R."/>
            <person name="Hildebrand F."/>
            <person name="Pallen M.J."/>
        </authorList>
    </citation>
    <scope>NUCLEOTIDE SEQUENCE</scope>
    <source>
        <strain evidence="10">2830</strain>
    </source>
</reference>
<evidence type="ECO:0000259" key="9">
    <source>
        <dbReference type="Pfam" id="PF08323"/>
    </source>
</evidence>
<feature type="domain" description="Glycosyl transferase family 1" evidence="8">
    <location>
        <begin position="294"/>
        <end position="436"/>
    </location>
</feature>
<keyword evidence="5 7" id="KW-0808">Transferase</keyword>
<name>A0A9D1KXV5_9FIRM</name>
<evidence type="ECO:0000256" key="6">
    <source>
        <dbReference type="ARBA" id="ARBA00023056"/>
    </source>
</evidence>
<evidence type="ECO:0000256" key="7">
    <source>
        <dbReference type="HAMAP-Rule" id="MF_00484"/>
    </source>
</evidence>
<dbReference type="Gene3D" id="3.40.50.2000">
    <property type="entry name" value="Glycogen Phosphorylase B"/>
    <property type="match status" value="2"/>
</dbReference>
<dbReference type="CDD" id="cd03791">
    <property type="entry name" value="GT5_Glycogen_synthase_DULL1-like"/>
    <property type="match status" value="1"/>
</dbReference>
<gene>
    <name evidence="7 10" type="primary">glgA</name>
    <name evidence="10" type="ORF">IAB00_04470</name>
</gene>
<evidence type="ECO:0000256" key="1">
    <source>
        <dbReference type="ARBA" id="ARBA00001478"/>
    </source>
</evidence>
<dbReference type="NCBIfam" id="NF001898">
    <property type="entry name" value="PRK00654.1-1"/>
    <property type="match status" value="1"/>
</dbReference>
<evidence type="ECO:0000256" key="4">
    <source>
        <dbReference type="ARBA" id="ARBA00022676"/>
    </source>
</evidence>
<comment type="function">
    <text evidence="2 7">Synthesizes alpha-1,4-glucan chains using ADP-glucose.</text>
</comment>
<comment type="caution">
    <text evidence="10">The sequence shown here is derived from an EMBL/GenBank/DDBJ whole genome shotgun (WGS) entry which is preliminary data.</text>
</comment>
<dbReference type="Pfam" id="PF08323">
    <property type="entry name" value="Glyco_transf_5"/>
    <property type="match status" value="1"/>
</dbReference>
<feature type="domain" description="Starch synthase catalytic" evidence="9">
    <location>
        <begin position="9"/>
        <end position="244"/>
    </location>
</feature>
<accession>A0A9D1KXV5</accession>
<dbReference type="InterPro" id="IPR001296">
    <property type="entry name" value="Glyco_trans_1"/>
</dbReference>
<reference evidence="10" key="1">
    <citation type="submission" date="2020-10" db="EMBL/GenBank/DDBJ databases">
        <authorList>
            <person name="Gilroy R."/>
        </authorList>
    </citation>
    <scope>NUCLEOTIDE SEQUENCE</scope>
    <source>
        <strain evidence="10">2830</strain>
    </source>
</reference>
<evidence type="ECO:0000256" key="2">
    <source>
        <dbReference type="ARBA" id="ARBA00002764"/>
    </source>
</evidence>
<proteinExistence type="inferred from homology"/>
<dbReference type="EMBL" id="DVMH01000022">
    <property type="protein sequence ID" value="HIU10487.1"/>
    <property type="molecule type" value="Genomic_DNA"/>
</dbReference>
<feature type="binding site" evidence="7">
    <location>
        <position position="22"/>
    </location>
    <ligand>
        <name>ADP-alpha-D-glucose</name>
        <dbReference type="ChEBI" id="CHEBI:57498"/>
    </ligand>
</feature>
<dbReference type="PANTHER" id="PTHR45825:SF11">
    <property type="entry name" value="ALPHA AMYLASE DOMAIN-CONTAINING PROTEIN"/>
    <property type="match status" value="1"/>
</dbReference>
<comment type="pathway">
    <text evidence="7">Glycan biosynthesis; glycogen biosynthesis.</text>
</comment>
<dbReference type="GO" id="GO:0004373">
    <property type="term" value="F:alpha-1,4-glucan glucosyltransferase (UDP-glucose donor) activity"/>
    <property type="evidence" value="ECO:0007669"/>
    <property type="project" value="InterPro"/>
</dbReference>
<keyword evidence="6 7" id="KW-0320">Glycogen biosynthesis</keyword>
<dbReference type="SUPFAM" id="SSF53756">
    <property type="entry name" value="UDP-Glycosyltransferase/glycogen phosphorylase"/>
    <property type="match status" value="1"/>
</dbReference>
<comment type="similarity">
    <text evidence="3 7">Belongs to the glycosyltransferase 1 family. Bacterial/plant glycogen synthase subfamily.</text>
</comment>
<evidence type="ECO:0000313" key="10">
    <source>
        <dbReference type="EMBL" id="HIU10487.1"/>
    </source>
</evidence>
<evidence type="ECO:0000259" key="8">
    <source>
        <dbReference type="Pfam" id="PF00534"/>
    </source>
</evidence>
<dbReference type="GO" id="GO:0005978">
    <property type="term" value="P:glycogen biosynthetic process"/>
    <property type="evidence" value="ECO:0007669"/>
    <property type="project" value="UniProtKB-UniRule"/>
</dbReference>
<keyword evidence="4 7" id="KW-0328">Glycosyltransferase</keyword>
<dbReference type="Proteomes" id="UP000824124">
    <property type="component" value="Unassembled WGS sequence"/>
</dbReference>